<gene>
    <name evidence="2" type="ORF">ECANGB1_2101</name>
</gene>
<keyword evidence="3" id="KW-1185">Reference proteome</keyword>
<proteinExistence type="predicted"/>
<protein>
    <submittedName>
        <fullName evidence="2">Uncharacterized protein</fullName>
    </submittedName>
</protein>
<evidence type="ECO:0000256" key="1">
    <source>
        <dbReference type="SAM" id="MobiDB-lite"/>
    </source>
</evidence>
<feature type="compositionally biased region" description="Polar residues" evidence="1">
    <location>
        <begin position="8"/>
        <end position="30"/>
    </location>
</feature>
<comment type="caution">
    <text evidence="2">The sequence shown here is derived from an EMBL/GenBank/DDBJ whole genome shotgun (WGS) entry which is preliminary data.</text>
</comment>
<sequence length="70" mass="8345">MQQKKSDSLPITVNQEEMKSNPNTDSSLTREPTEETKLKHKRKYKETCKKLLDFLNSRKRGKKNRIPKRK</sequence>
<accession>A0A1Y1S8V1</accession>
<organism evidence="2 3">
    <name type="scientific">Enterospora canceri</name>
    <dbReference type="NCBI Taxonomy" id="1081671"/>
    <lineage>
        <taxon>Eukaryota</taxon>
        <taxon>Fungi</taxon>
        <taxon>Fungi incertae sedis</taxon>
        <taxon>Microsporidia</taxon>
        <taxon>Enterocytozoonidae</taxon>
        <taxon>Enterospora</taxon>
    </lineage>
</organism>
<dbReference type="AlphaFoldDB" id="A0A1Y1S8V1"/>
<dbReference type="EMBL" id="LWDP01000007">
    <property type="protein sequence ID" value="ORD94891.1"/>
    <property type="molecule type" value="Genomic_DNA"/>
</dbReference>
<dbReference type="Proteomes" id="UP000192639">
    <property type="component" value="Unassembled WGS sequence"/>
</dbReference>
<name>A0A1Y1S8V1_9MICR</name>
<evidence type="ECO:0000313" key="2">
    <source>
        <dbReference type="EMBL" id="ORD94891.1"/>
    </source>
</evidence>
<reference evidence="2 3" key="1">
    <citation type="journal article" date="2017" name="Environ. Microbiol.">
        <title>Decay of the glycolytic pathway and adaptation to intranuclear parasitism within Enterocytozoonidae microsporidia.</title>
        <authorList>
            <person name="Wiredu Boakye D."/>
            <person name="Jaroenlak P."/>
            <person name="Prachumwat A."/>
            <person name="Williams T.A."/>
            <person name="Bateman K.S."/>
            <person name="Itsathitphaisarn O."/>
            <person name="Sritunyalucksana K."/>
            <person name="Paszkiewicz K.H."/>
            <person name="Moore K.A."/>
            <person name="Stentiford G.D."/>
            <person name="Williams B.A."/>
        </authorList>
    </citation>
    <scope>NUCLEOTIDE SEQUENCE [LARGE SCALE GENOMIC DNA]</scope>
    <source>
        <strain evidence="2 3">GB1</strain>
    </source>
</reference>
<evidence type="ECO:0000313" key="3">
    <source>
        <dbReference type="Proteomes" id="UP000192639"/>
    </source>
</evidence>
<feature type="region of interest" description="Disordered" evidence="1">
    <location>
        <begin position="1"/>
        <end position="43"/>
    </location>
</feature>
<dbReference type="VEuPathDB" id="MicrosporidiaDB:ECANGB1_2101"/>